<dbReference type="GO" id="GO:0009522">
    <property type="term" value="C:photosystem I"/>
    <property type="evidence" value="ECO:0007669"/>
    <property type="project" value="UniProtKB-KW"/>
</dbReference>
<organism evidence="12">
    <name type="scientific">Polygala fallax</name>
    <dbReference type="NCBI Taxonomy" id="1571642"/>
    <lineage>
        <taxon>Eukaryota</taxon>
        <taxon>Viridiplantae</taxon>
        <taxon>Streptophyta</taxon>
        <taxon>Embryophyta</taxon>
        <taxon>Tracheophyta</taxon>
        <taxon>Spermatophyta</taxon>
        <taxon>Magnoliopsida</taxon>
        <taxon>eudicotyledons</taxon>
        <taxon>Gunneridae</taxon>
        <taxon>Pentapetalae</taxon>
        <taxon>rosids</taxon>
        <taxon>fabids</taxon>
        <taxon>Fabales</taxon>
        <taxon>Polygalaceae</taxon>
        <taxon>Polygala</taxon>
    </lineage>
</organism>
<dbReference type="HAMAP" id="MF_00431">
    <property type="entry name" value="PSI_PsaI"/>
    <property type="match status" value="1"/>
</dbReference>
<keyword evidence="9 11" id="KW-0793">Thylakoid</keyword>
<comment type="subcellular location">
    <subcellularLocation>
        <location evidence="2 11">Plastid</location>
        <location evidence="2 11">Chloroplast thylakoid membrane</location>
        <topology evidence="2 11">Single-pass membrane protein</topology>
    </subcellularLocation>
</comment>
<evidence type="ECO:0000256" key="7">
    <source>
        <dbReference type="ARBA" id="ARBA00022836"/>
    </source>
</evidence>
<dbReference type="Pfam" id="PF00796">
    <property type="entry name" value="PSI_8"/>
    <property type="match status" value="1"/>
</dbReference>
<evidence type="ECO:0000256" key="1">
    <source>
        <dbReference type="ARBA" id="ARBA00003541"/>
    </source>
</evidence>
<sequence length="37" mass="4269">MTTFSNFPPIFVPLMGLVFPAITMVSLFLHLQRNKIF</sequence>
<keyword evidence="6 11" id="KW-0812">Transmembrane</keyword>
<evidence type="ECO:0000256" key="9">
    <source>
        <dbReference type="ARBA" id="ARBA00023078"/>
    </source>
</evidence>
<evidence type="ECO:0000256" key="3">
    <source>
        <dbReference type="ARBA" id="ARBA00005252"/>
    </source>
</evidence>
<dbReference type="InterPro" id="IPR001302">
    <property type="entry name" value="PSI_PsaI"/>
</dbReference>
<reference evidence="13" key="1">
    <citation type="journal article" date="2020" name="Syst. Biol.">
        <title>Exploration of Plastid Phylogenomic Conflict Yields New Insights into the Deep Relationships of Leguminosae.</title>
        <authorList>
            <person name="Zhang R."/>
            <person name="Wang Y.H."/>
            <person name="Jin J.J."/>
            <person name="Stull G.W."/>
            <person name="Bruneau A."/>
            <person name="Cardoso D."/>
            <person name="de Queiroz L.P."/>
            <person name="Moore M.J."/>
            <person name="Zhang S.D."/>
            <person name="Chen S.Y."/>
            <person name="Wang J."/>
            <person name="Li D.Z."/>
            <person name="Yi T.S."/>
        </authorList>
    </citation>
    <scope>NUCLEOTIDE SEQUENCE</scope>
</reference>
<evidence type="ECO:0000256" key="8">
    <source>
        <dbReference type="ARBA" id="ARBA00022989"/>
    </source>
</evidence>
<gene>
    <name evidence="11 12" type="primary">psaI</name>
</gene>
<dbReference type="SUPFAM" id="SSF81540">
    <property type="entry name" value="Subunit VIII of photosystem I reaction centre, PsaI"/>
    <property type="match status" value="1"/>
</dbReference>
<evidence type="ECO:0000313" key="13">
    <source>
        <dbReference type="EMBL" id="QQL04368.1"/>
    </source>
</evidence>
<evidence type="ECO:0000256" key="2">
    <source>
        <dbReference type="ARBA" id="ARBA00004581"/>
    </source>
</evidence>
<evidence type="ECO:0000256" key="5">
    <source>
        <dbReference type="ARBA" id="ARBA00022531"/>
    </source>
</evidence>
<dbReference type="GeneID" id="62633746"/>
<feature type="transmembrane region" description="Helical" evidence="11">
    <location>
        <begin position="12"/>
        <end position="31"/>
    </location>
</feature>
<evidence type="ECO:0000256" key="4">
    <source>
        <dbReference type="ARBA" id="ARBA00019929"/>
    </source>
</evidence>
<protein>
    <recommendedName>
        <fullName evidence="4 11">Photosystem I reaction center subunit VIII</fullName>
        <shortName evidence="11">PSI-I</shortName>
    </recommendedName>
</protein>
<keyword evidence="12" id="KW-0934">Plastid</keyword>
<accession>A0A7H0QZT8</accession>
<dbReference type="AlphaFoldDB" id="A0A7H0QZT8"/>
<keyword evidence="12" id="KW-0150">Chloroplast</keyword>
<dbReference type="GO" id="GO:0009535">
    <property type="term" value="C:chloroplast thylakoid membrane"/>
    <property type="evidence" value="ECO:0007669"/>
    <property type="project" value="UniProtKB-SubCell"/>
</dbReference>
<geneLocation type="chloroplast" evidence="12"/>
<evidence type="ECO:0000256" key="11">
    <source>
        <dbReference type="HAMAP-Rule" id="MF_00431"/>
    </source>
</evidence>
<dbReference type="NCBIfam" id="TIGR03052">
    <property type="entry name" value="PS_I_psaI"/>
    <property type="match status" value="1"/>
</dbReference>
<keyword evidence="5 11" id="KW-0602">Photosynthesis</keyword>
<proteinExistence type="inferred from homology"/>
<dbReference type="EMBL" id="MN243712">
    <property type="protein sequence ID" value="QQL04368.1"/>
    <property type="molecule type" value="Genomic_DNA"/>
</dbReference>
<keyword evidence="7 11" id="KW-0603">Photosystem I</keyword>
<dbReference type="EMBL" id="MT762166">
    <property type="protein sequence ID" value="QNQ64687.1"/>
    <property type="molecule type" value="Genomic_DNA"/>
</dbReference>
<evidence type="ECO:0000313" key="12">
    <source>
        <dbReference type="EMBL" id="QNQ64687.1"/>
    </source>
</evidence>
<comment type="function">
    <text evidence="1 11">May help in the organization of the PsaL subunit.</text>
</comment>
<name>A0A7H0QZT8_9FABA</name>
<keyword evidence="10 11" id="KW-0472">Membrane</keyword>
<dbReference type="PANTHER" id="PTHR35775">
    <property type="match status" value="1"/>
</dbReference>
<keyword evidence="8 11" id="KW-1133">Transmembrane helix</keyword>
<evidence type="ECO:0000256" key="6">
    <source>
        <dbReference type="ARBA" id="ARBA00022692"/>
    </source>
</evidence>
<dbReference type="GO" id="GO:0015979">
    <property type="term" value="P:photosynthesis"/>
    <property type="evidence" value="ECO:0007669"/>
    <property type="project" value="UniProtKB-UniRule"/>
</dbReference>
<dbReference type="RefSeq" id="YP_009995749.1">
    <property type="nucleotide sequence ID" value="NC_052911.1"/>
</dbReference>
<evidence type="ECO:0000256" key="10">
    <source>
        <dbReference type="ARBA" id="ARBA00023136"/>
    </source>
</evidence>
<reference evidence="12" key="2">
    <citation type="submission" date="2020-07" db="EMBL/GenBank/DDBJ databases">
        <authorList>
            <person name="Guo Y."/>
        </authorList>
    </citation>
    <scope>NUCLEOTIDE SEQUENCE</scope>
</reference>
<dbReference type="InterPro" id="IPR036357">
    <property type="entry name" value="PSI_PsaI_sf"/>
</dbReference>
<comment type="similarity">
    <text evidence="3 11">Belongs to the PsaI family.</text>
</comment>
<dbReference type="PANTHER" id="PTHR35775:SF2">
    <property type="entry name" value="PHOTOSYSTEM I REACTION CENTER SUBUNIT VIII"/>
    <property type="match status" value="1"/>
</dbReference>